<dbReference type="AlphaFoldDB" id="A0AAW3T879"/>
<organism evidence="2 3">
    <name type="scientific">Curtobacterium pusillum</name>
    <dbReference type="NCBI Taxonomy" id="69373"/>
    <lineage>
        <taxon>Bacteria</taxon>
        <taxon>Bacillati</taxon>
        <taxon>Actinomycetota</taxon>
        <taxon>Actinomycetes</taxon>
        <taxon>Micrococcales</taxon>
        <taxon>Microbacteriaceae</taxon>
        <taxon>Curtobacterium</taxon>
    </lineage>
</organism>
<gene>
    <name evidence="2" type="ORF">FHW23_002294</name>
</gene>
<comment type="similarity">
    <text evidence="1">Belongs to the ROK (NagC/XylR) family.</text>
</comment>
<evidence type="ECO:0000313" key="3">
    <source>
        <dbReference type="Proteomes" id="UP000590225"/>
    </source>
</evidence>
<dbReference type="Proteomes" id="UP000590225">
    <property type="component" value="Unassembled WGS sequence"/>
</dbReference>
<name>A0AAW3T879_9MICO</name>
<dbReference type="GO" id="GO:0004340">
    <property type="term" value="F:glucokinase activity"/>
    <property type="evidence" value="ECO:0007669"/>
    <property type="project" value="UniProtKB-EC"/>
</dbReference>
<dbReference type="PANTHER" id="PTHR18964">
    <property type="entry name" value="ROK (REPRESSOR, ORF, KINASE) FAMILY"/>
    <property type="match status" value="1"/>
</dbReference>
<dbReference type="Gene3D" id="3.30.420.40">
    <property type="match status" value="2"/>
</dbReference>
<evidence type="ECO:0000313" key="2">
    <source>
        <dbReference type="EMBL" id="MBA8991029.1"/>
    </source>
</evidence>
<keyword evidence="2" id="KW-0808">Transferase</keyword>
<comment type="caution">
    <text evidence="2">The sequence shown here is derived from an EMBL/GenBank/DDBJ whole genome shotgun (WGS) entry which is preliminary data.</text>
</comment>
<dbReference type="InterPro" id="IPR043129">
    <property type="entry name" value="ATPase_NBD"/>
</dbReference>
<reference evidence="2 3" key="1">
    <citation type="submission" date="2020-07" db="EMBL/GenBank/DDBJ databases">
        <title>Above-ground endophytic microbial communities from plants in different locations in the United States.</title>
        <authorList>
            <person name="Frank C."/>
        </authorList>
    </citation>
    <scope>NUCLEOTIDE SEQUENCE [LARGE SCALE GENOMIC DNA]</scope>
    <source>
        <strain evidence="2 3">WPL5_2</strain>
    </source>
</reference>
<dbReference type="SUPFAM" id="SSF53067">
    <property type="entry name" value="Actin-like ATPase domain"/>
    <property type="match status" value="1"/>
</dbReference>
<dbReference type="EC" id="2.7.1.2" evidence="2"/>
<dbReference type="InterPro" id="IPR000600">
    <property type="entry name" value="ROK"/>
</dbReference>
<proteinExistence type="inferred from homology"/>
<dbReference type="InterPro" id="IPR049874">
    <property type="entry name" value="ROK_cs"/>
</dbReference>
<protein>
    <submittedName>
        <fullName evidence="2">Glucokinase</fullName>
        <ecNumber evidence="2">2.7.1.2</ecNumber>
    </submittedName>
</protein>
<accession>A0AAW3T879</accession>
<dbReference type="PANTHER" id="PTHR18964:SF169">
    <property type="entry name" value="N-ACETYLMANNOSAMINE KINASE"/>
    <property type="match status" value="1"/>
</dbReference>
<evidence type="ECO:0000256" key="1">
    <source>
        <dbReference type="ARBA" id="ARBA00006479"/>
    </source>
</evidence>
<dbReference type="Pfam" id="PF00480">
    <property type="entry name" value="ROK"/>
    <property type="match status" value="1"/>
</dbReference>
<sequence length="310" mass="31050">MITLGVDIGGTKTAAGLVAEDGRVLARAEVPTPAQRGPDAVLETAERLCAELIVAAPAPVLRCGVGSAGVIDPVTGTVVSATSSMRDWAGTDVRGRLGGALRLPVVVLNDVHAHAVAEARFGAGAGTTSMLLLALGTGIGGALVRDGVVEVGRHGAAGHFGHVPTVRAIDVPCTCGRAGHLEAIASGPAIAGRYRRAAGRTDVVDTRDVFRRAAEGDAFAANCTSIAAKAIGEAIGGFVNAHDPDVVVVAGGLATADPAWFDEIVRAAGGTMIPIVEDCPIVAARLGADSGIVGAATWADRRSDQEAGVA</sequence>
<dbReference type="PROSITE" id="PS01125">
    <property type="entry name" value="ROK"/>
    <property type="match status" value="1"/>
</dbReference>
<dbReference type="RefSeq" id="WP_182516263.1">
    <property type="nucleotide sequence ID" value="NZ_JACGXP010000003.1"/>
</dbReference>
<dbReference type="EMBL" id="JACGXP010000003">
    <property type="protein sequence ID" value="MBA8991029.1"/>
    <property type="molecule type" value="Genomic_DNA"/>
</dbReference>